<dbReference type="AlphaFoldDB" id="Q7M898"/>
<accession>Q7M898</accession>
<dbReference type="Proteomes" id="UP000000422">
    <property type="component" value="Chromosome"/>
</dbReference>
<keyword evidence="5" id="KW-0804">Transcription</keyword>
<dbReference type="HOGENOM" id="CLU_000445_30_3_7"/>
<evidence type="ECO:0000256" key="3">
    <source>
        <dbReference type="ARBA" id="ARBA00023015"/>
    </source>
</evidence>
<dbReference type="InterPro" id="IPR039420">
    <property type="entry name" value="WalR-like"/>
</dbReference>
<evidence type="ECO:0000256" key="1">
    <source>
        <dbReference type="ARBA" id="ARBA00022553"/>
    </source>
</evidence>
<dbReference type="eggNOG" id="COG0745">
    <property type="taxonomic scope" value="Bacteria"/>
</dbReference>
<dbReference type="CDD" id="cd17574">
    <property type="entry name" value="REC_OmpR"/>
    <property type="match status" value="1"/>
</dbReference>
<sequence>MKILLLEDERMLRESLREYLETLGHEVKECEGGEKALALGLSQPFDLFLFDVSTPQKSGFEVAKELSSRRILTPLIFMTARVEIEDISKGFELGCIDYIKKPFHLKELALRLQNLPQKTSAPRLIALGGHYAFDLATATLYEGEHPKNLTPRQREILKLLCENQGKVVDFDLFRERIYTEGFVDNATIRAEVSRLKKLFDEEFIQNIRALGYSIA</sequence>
<dbReference type="SUPFAM" id="SSF52172">
    <property type="entry name" value="CheY-like"/>
    <property type="match status" value="1"/>
</dbReference>
<feature type="domain" description="Response regulatory" evidence="8">
    <location>
        <begin position="2"/>
        <end position="116"/>
    </location>
</feature>
<gene>
    <name evidence="10" type="ordered locus">WS1798</name>
</gene>
<keyword evidence="3" id="KW-0805">Transcription regulation</keyword>
<dbReference type="RefSeq" id="WP_011139599.1">
    <property type="nucleotide sequence ID" value="NC_005090.1"/>
</dbReference>
<dbReference type="GO" id="GO:0000156">
    <property type="term" value="F:phosphorelay response regulator activity"/>
    <property type="evidence" value="ECO:0007669"/>
    <property type="project" value="TreeGrafter"/>
</dbReference>
<dbReference type="Pfam" id="PF00486">
    <property type="entry name" value="Trans_reg_C"/>
    <property type="match status" value="1"/>
</dbReference>
<evidence type="ECO:0000313" key="11">
    <source>
        <dbReference type="Proteomes" id="UP000000422"/>
    </source>
</evidence>
<evidence type="ECO:0000256" key="6">
    <source>
        <dbReference type="PROSITE-ProRule" id="PRU00169"/>
    </source>
</evidence>
<dbReference type="InterPro" id="IPR036388">
    <property type="entry name" value="WH-like_DNA-bd_sf"/>
</dbReference>
<dbReference type="PANTHER" id="PTHR48111">
    <property type="entry name" value="REGULATOR OF RPOS"/>
    <property type="match status" value="1"/>
</dbReference>
<evidence type="ECO:0000259" key="9">
    <source>
        <dbReference type="PROSITE" id="PS51755"/>
    </source>
</evidence>
<evidence type="ECO:0000256" key="2">
    <source>
        <dbReference type="ARBA" id="ARBA00023012"/>
    </source>
</evidence>
<dbReference type="PROSITE" id="PS50110">
    <property type="entry name" value="RESPONSE_REGULATORY"/>
    <property type="match status" value="1"/>
</dbReference>
<feature type="domain" description="OmpR/PhoB-type" evidence="9">
    <location>
        <begin position="122"/>
        <end position="215"/>
    </location>
</feature>
<dbReference type="PROSITE" id="PS51755">
    <property type="entry name" value="OMPR_PHOB"/>
    <property type="match status" value="1"/>
</dbReference>
<reference evidence="10 11" key="1">
    <citation type="journal article" date="2003" name="Proc. Natl. Acad. Sci. U.S.A.">
        <title>Complete genome sequence and analysis of Wolinella succinogenes.</title>
        <authorList>
            <person name="Baar C."/>
            <person name="Eppinger M."/>
            <person name="Raddatz G."/>
            <person name="Simon JM."/>
            <person name="Lanz C."/>
            <person name="Klimmek O."/>
            <person name="Nandakumar R."/>
            <person name="Gross R."/>
            <person name="Rosinus A."/>
            <person name="Keller H."/>
            <person name="Jagtap P."/>
            <person name="Linke B."/>
            <person name="Meyer F."/>
            <person name="Lederer H."/>
            <person name="Schuster S.C."/>
        </authorList>
    </citation>
    <scope>NUCLEOTIDE SEQUENCE [LARGE SCALE GENOMIC DNA]</scope>
    <source>
        <strain evidence="11">ATCC 29543 / DSM 1740 / CCUG 13145 / JCM 31913 / LMG 7466 / NCTC 11488 / FDC 602W</strain>
    </source>
</reference>
<dbReference type="SMART" id="SM00862">
    <property type="entry name" value="Trans_reg_C"/>
    <property type="match status" value="1"/>
</dbReference>
<feature type="DNA-binding region" description="OmpR/PhoB-type" evidence="7">
    <location>
        <begin position="122"/>
        <end position="215"/>
    </location>
</feature>
<evidence type="ECO:0000256" key="5">
    <source>
        <dbReference type="ARBA" id="ARBA00023163"/>
    </source>
</evidence>
<dbReference type="Pfam" id="PF00072">
    <property type="entry name" value="Response_reg"/>
    <property type="match status" value="1"/>
</dbReference>
<dbReference type="Gene3D" id="3.40.50.2300">
    <property type="match status" value="1"/>
</dbReference>
<dbReference type="InterPro" id="IPR016032">
    <property type="entry name" value="Sig_transdc_resp-reg_C-effctor"/>
</dbReference>
<dbReference type="EMBL" id="BX571661">
    <property type="protein sequence ID" value="CAE10816.1"/>
    <property type="molecule type" value="Genomic_DNA"/>
</dbReference>
<keyword evidence="1 6" id="KW-0597">Phosphoprotein</keyword>
<protein>
    <submittedName>
        <fullName evidence="10">TWO-COMPONENT RESPONSE REGULATOR</fullName>
    </submittedName>
</protein>
<dbReference type="GO" id="GO:0005829">
    <property type="term" value="C:cytosol"/>
    <property type="evidence" value="ECO:0007669"/>
    <property type="project" value="TreeGrafter"/>
</dbReference>
<dbReference type="InterPro" id="IPR001789">
    <property type="entry name" value="Sig_transdc_resp-reg_receiver"/>
</dbReference>
<dbReference type="InterPro" id="IPR011006">
    <property type="entry name" value="CheY-like_superfamily"/>
</dbReference>
<keyword evidence="4 7" id="KW-0238">DNA-binding</keyword>
<dbReference type="Gene3D" id="1.10.10.10">
    <property type="entry name" value="Winged helix-like DNA-binding domain superfamily/Winged helix DNA-binding domain"/>
    <property type="match status" value="1"/>
</dbReference>
<feature type="modified residue" description="4-aspartylphosphate" evidence="6">
    <location>
        <position position="51"/>
    </location>
</feature>
<dbReference type="GO" id="GO:0032993">
    <property type="term" value="C:protein-DNA complex"/>
    <property type="evidence" value="ECO:0007669"/>
    <property type="project" value="TreeGrafter"/>
</dbReference>
<dbReference type="InterPro" id="IPR001867">
    <property type="entry name" value="OmpR/PhoB-type_DNA-bd"/>
</dbReference>
<proteinExistence type="predicted"/>
<dbReference type="PANTHER" id="PTHR48111:SF1">
    <property type="entry name" value="TWO-COMPONENT RESPONSE REGULATOR ORR33"/>
    <property type="match status" value="1"/>
</dbReference>
<organism evidence="11">
    <name type="scientific">Wolinella succinogenes (strain ATCC 29543 / DSM 1740 / CCUG 13145 / JCM 31913 / LMG 7466 / NCTC 11488 / FDC 602W)</name>
    <name type="common">Vibrio succinogenes</name>
    <dbReference type="NCBI Taxonomy" id="273121"/>
    <lineage>
        <taxon>Bacteria</taxon>
        <taxon>Pseudomonadati</taxon>
        <taxon>Campylobacterota</taxon>
        <taxon>Epsilonproteobacteria</taxon>
        <taxon>Campylobacterales</taxon>
        <taxon>Helicobacteraceae</taxon>
        <taxon>Wolinella</taxon>
    </lineage>
</organism>
<evidence type="ECO:0000256" key="7">
    <source>
        <dbReference type="PROSITE-ProRule" id="PRU01091"/>
    </source>
</evidence>
<evidence type="ECO:0000313" key="10">
    <source>
        <dbReference type="EMBL" id="CAE10816.1"/>
    </source>
</evidence>
<evidence type="ECO:0000256" key="4">
    <source>
        <dbReference type="ARBA" id="ARBA00023125"/>
    </source>
</evidence>
<dbReference type="GO" id="GO:0000976">
    <property type="term" value="F:transcription cis-regulatory region binding"/>
    <property type="evidence" value="ECO:0007669"/>
    <property type="project" value="TreeGrafter"/>
</dbReference>
<keyword evidence="2" id="KW-0902">Two-component regulatory system</keyword>
<evidence type="ECO:0000259" key="8">
    <source>
        <dbReference type="PROSITE" id="PS50110"/>
    </source>
</evidence>
<name>Q7M898_WOLSU</name>
<dbReference type="CDD" id="cd00383">
    <property type="entry name" value="trans_reg_C"/>
    <property type="match status" value="1"/>
</dbReference>
<dbReference type="KEGG" id="wsu:WS1798"/>
<keyword evidence="11" id="KW-1185">Reference proteome</keyword>
<dbReference type="STRING" id="273121.WS1798"/>
<dbReference type="SMART" id="SM00448">
    <property type="entry name" value="REC"/>
    <property type="match status" value="1"/>
</dbReference>
<dbReference type="GO" id="GO:0006355">
    <property type="term" value="P:regulation of DNA-templated transcription"/>
    <property type="evidence" value="ECO:0007669"/>
    <property type="project" value="InterPro"/>
</dbReference>
<dbReference type="SUPFAM" id="SSF46894">
    <property type="entry name" value="C-terminal effector domain of the bipartite response regulators"/>
    <property type="match status" value="1"/>
</dbReference>